<proteinExistence type="predicted"/>
<dbReference type="GO" id="GO:0016491">
    <property type="term" value="F:oxidoreductase activity"/>
    <property type="evidence" value="ECO:0007669"/>
    <property type="project" value="UniProtKB-KW"/>
</dbReference>
<evidence type="ECO:0000313" key="4">
    <source>
        <dbReference type="Proteomes" id="UP000680865"/>
    </source>
</evidence>
<dbReference type="Proteomes" id="UP000680865">
    <property type="component" value="Unassembled WGS sequence"/>
</dbReference>
<dbReference type="AlphaFoldDB" id="A0A919SA44"/>
<keyword evidence="4" id="KW-1185">Reference proteome</keyword>
<dbReference type="PRINTS" id="PR00420">
    <property type="entry name" value="RNGMNOXGNASE"/>
</dbReference>
<comment type="caution">
    <text evidence="3">The sequence shown here is derived from an EMBL/GenBank/DDBJ whole genome shotgun (WGS) entry which is preliminary data.</text>
</comment>
<evidence type="ECO:0000313" key="3">
    <source>
        <dbReference type="EMBL" id="GIM68493.1"/>
    </source>
</evidence>
<name>A0A919SA44_9ACTN</name>
<dbReference type="InterPro" id="IPR050631">
    <property type="entry name" value="PheA/TfdB_FAD_monoxygenase"/>
</dbReference>
<feature type="domain" description="FAD-binding" evidence="2">
    <location>
        <begin position="2"/>
        <end position="330"/>
    </location>
</feature>
<reference evidence="3" key="1">
    <citation type="submission" date="2021-03" db="EMBL/GenBank/DDBJ databases">
        <title>Whole genome shotgun sequence of Actinoplanes consettensis NBRC 14913.</title>
        <authorList>
            <person name="Komaki H."/>
            <person name="Tamura T."/>
        </authorList>
    </citation>
    <scope>NUCLEOTIDE SEQUENCE</scope>
    <source>
        <strain evidence="3">NBRC 14913</strain>
    </source>
</reference>
<keyword evidence="1" id="KW-0560">Oxidoreductase</keyword>
<dbReference type="SUPFAM" id="SSF51905">
    <property type="entry name" value="FAD/NAD(P)-binding domain"/>
    <property type="match status" value="1"/>
</dbReference>
<dbReference type="PANTHER" id="PTHR43476">
    <property type="entry name" value="3-(3-HYDROXY-PHENYL)PROPIONATE/3-HYDROXYCINNAMIC ACID HYDROXYLASE"/>
    <property type="match status" value="1"/>
</dbReference>
<dbReference type="InterPro" id="IPR002938">
    <property type="entry name" value="FAD-bd"/>
</dbReference>
<dbReference type="Gene3D" id="3.50.50.60">
    <property type="entry name" value="FAD/NAD(P)-binding domain"/>
    <property type="match status" value="1"/>
</dbReference>
<dbReference type="PANTHER" id="PTHR43476:SF5">
    <property type="entry name" value="FAD-DEPENDENT MONOOXYGENASE"/>
    <property type="match status" value="1"/>
</dbReference>
<evidence type="ECO:0000259" key="2">
    <source>
        <dbReference type="Pfam" id="PF01494"/>
    </source>
</evidence>
<accession>A0A919SA44</accession>
<organism evidence="3 4">
    <name type="scientific">Winogradskya consettensis</name>
    <dbReference type="NCBI Taxonomy" id="113560"/>
    <lineage>
        <taxon>Bacteria</taxon>
        <taxon>Bacillati</taxon>
        <taxon>Actinomycetota</taxon>
        <taxon>Actinomycetes</taxon>
        <taxon>Micromonosporales</taxon>
        <taxon>Micromonosporaceae</taxon>
        <taxon>Winogradskya</taxon>
    </lineage>
</organism>
<dbReference type="GO" id="GO:0071949">
    <property type="term" value="F:FAD binding"/>
    <property type="evidence" value="ECO:0007669"/>
    <property type="project" value="InterPro"/>
</dbReference>
<dbReference type="RefSeq" id="WP_212996097.1">
    <property type="nucleotide sequence ID" value="NZ_BAAATW010000004.1"/>
</dbReference>
<sequence length="392" mass="42090">MYDAIVVGARCAGAPTAMLLARQGYRVLLLERAAVATDTVSTHYLHQPGVQRLREWGVLDAVVASGAPAMRRTVYEVAGIRLTGQAAVPSGDNAAYGPRRQVLDGILTEAAAQAGVTVRMGATVTGLLDDDGWVSGVRYTAGGREHVERCALVIGADGMRSTVARLAGARSYAERPSLTCIYYTYWQDLPADFELYEAPNRWVGTVRTNDDLTLVAAYFPHHEFDAVRKDAQRSYLKNIAGTAPDLAGRLAGATQVERLRAKGDQLNFLRQAGGPGWALVGDAGHHKDSITARGITDAFAQAALLAEHLRGVLPDRSRTAAALQAYGEERDVLLDPGYQATLLTAKLTVQNDRVALLRAIEGDQDLTDRYFAVVAGALPAEDLIGPELLARL</sequence>
<gene>
    <name evidence="3" type="ORF">Aco04nite_11030</name>
</gene>
<protein>
    <submittedName>
        <fullName evidence="3">FAD-dependent oxidoreductase</fullName>
    </submittedName>
</protein>
<dbReference type="EMBL" id="BOQP01000005">
    <property type="protein sequence ID" value="GIM68493.1"/>
    <property type="molecule type" value="Genomic_DNA"/>
</dbReference>
<dbReference type="Pfam" id="PF01494">
    <property type="entry name" value="FAD_binding_3"/>
    <property type="match status" value="1"/>
</dbReference>
<evidence type="ECO:0000256" key="1">
    <source>
        <dbReference type="ARBA" id="ARBA00023002"/>
    </source>
</evidence>
<dbReference type="InterPro" id="IPR036188">
    <property type="entry name" value="FAD/NAD-bd_sf"/>
</dbReference>